<accession>A0A9Q2ZRG1</accession>
<sequence length="62" mass="7526">MTKVLGRQWTREELLAERARVRAEWNLDDREFAPTEQWRDLFTDEYLTQNWLDSISALLGER</sequence>
<dbReference type="AlphaFoldDB" id="A0A9Q2ZRG1"/>
<protein>
    <submittedName>
        <fullName evidence="1">Uncharacterized protein</fullName>
    </submittedName>
</protein>
<dbReference type="EMBL" id="JAHEWX010000012">
    <property type="protein sequence ID" value="MBT1542154.1"/>
    <property type="molecule type" value="Genomic_DNA"/>
</dbReference>
<name>A0A9Q2ZRG1_9MICO</name>
<dbReference type="Proteomes" id="UP000709437">
    <property type="component" value="Unassembled WGS sequence"/>
</dbReference>
<evidence type="ECO:0000313" key="2">
    <source>
        <dbReference type="Proteomes" id="UP000709437"/>
    </source>
</evidence>
<gene>
    <name evidence="1" type="ORF">KK103_10305</name>
</gene>
<dbReference type="RefSeq" id="WP_017887761.1">
    <property type="nucleotide sequence ID" value="NZ_JAHEWX010000012.1"/>
</dbReference>
<proteinExistence type="predicted"/>
<comment type="caution">
    <text evidence="1">The sequence shown here is derived from an EMBL/GenBank/DDBJ whole genome shotgun (WGS) entry which is preliminary data.</text>
</comment>
<evidence type="ECO:0000313" key="1">
    <source>
        <dbReference type="EMBL" id="MBT1542154.1"/>
    </source>
</evidence>
<reference evidence="1" key="1">
    <citation type="submission" date="2021-05" db="EMBL/GenBank/DDBJ databases">
        <title>Whole genome sequence of Curtobacterium flaccumfaciens pv. flaccumfaciens strain CFBP 3417.</title>
        <authorList>
            <person name="Osdaghi E."/>
            <person name="Taghouti G."/>
            <person name="Portier P."/>
            <person name="Fazliarab A."/>
            <person name="Taghavi S.M."/>
            <person name="Briand M."/>
            <person name="Le-Saux M."/>
            <person name="Jacques M.-A."/>
        </authorList>
    </citation>
    <scope>NUCLEOTIDE SEQUENCE</scope>
    <source>
        <strain evidence="1">CFBP 3417</strain>
    </source>
</reference>
<organism evidence="1 2">
    <name type="scientific">Curtobacterium flaccumfaciens pv. flaccumfaciens</name>
    <dbReference type="NCBI Taxonomy" id="138532"/>
    <lineage>
        <taxon>Bacteria</taxon>
        <taxon>Bacillati</taxon>
        <taxon>Actinomycetota</taxon>
        <taxon>Actinomycetes</taxon>
        <taxon>Micrococcales</taxon>
        <taxon>Microbacteriaceae</taxon>
        <taxon>Curtobacterium</taxon>
    </lineage>
</organism>